<dbReference type="RefSeq" id="WP_013329221.1">
    <property type="nucleotide sequence ID" value="NC_014507.1"/>
</dbReference>
<dbReference type="KEGG" id="mpi:Mpet_1284"/>
<evidence type="ECO:0000256" key="1">
    <source>
        <dbReference type="SAM" id="Phobius"/>
    </source>
</evidence>
<dbReference type="EMBL" id="CP002117">
    <property type="protein sequence ID" value="ADN36044.1"/>
    <property type="molecule type" value="Genomic_DNA"/>
</dbReference>
<keyword evidence="1" id="KW-1133">Transmembrane helix</keyword>
<evidence type="ECO:0000313" key="3">
    <source>
        <dbReference type="Proteomes" id="UP000006565"/>
    </source>
</evidence>
<gene>
    <name evidence="2" type="ordered locus">Mpet_1284</name>
</gene>
<protein>
    <submittedName>
        <fullName evidence="2">Uncharacterized protein</fullName>
    </submittedName>
</protein>
<dbReference type="STRING" id="679926.Mpet_1284"/>
<dbReference type="HOGENOM" id="CLU_2930250_0_0_2"/>
<accession>E1RE81</accession>
<name>E1RE81_METP4</name>
<proteinExistence type="predicted"/>
<organism evidence="2 3">
    <name type="scientific">Methanolacinia petrolearia (strain DSM 11571 / OCM 486 / SEBR 4847)</name>
    <name type="common">Methanoplanus petrolearius</name>
    <dbReference type="NCBI Taxonomy" id="679926"/>
    <lineage>
        <taxon>Archaea</taxon>
        <taxon>Methanobacteriati</taxon>
        <taxon>Methanobacteriota</taxon>
        <taxon>Stenosarchaea group</taxon>
        <taxon>Methanomicrobia</taxon>
        <taxon>Methanomicrobiales</taxon>
        <taxon>Methanomicrobiaceae</taxon>
        <taxon>Methanolacinia</taxon>
    </lineage>
</organism>
<dbReference type="GeneID" id="9743750"/>
<dbReference type="OrthoDB" id="378144at2157"/>
<dbReference type="Proteomes" id="UP000006565">
    <property type="component" value="Chromosome"/>
</dbReference>
<feature type="transmembrane region" description="Helical" evidence="1">
    <location>
        <begin position="5"/>
        <end position="25"/>
    </location>
</feature>
<keyword evidence="1" id="KW-0812">Transmembrane</keyword>
<reference evidence="2 3" key="1">
    <citation type="journal article" date="2010" name="Stand. Genomic Sci.">
        <title>Complete genome sequence of Methanoplanus petrolearius type strain (SEBR 4847).</title>
        <authorList>
            <person name="Brambilla E."/>
            <person name="Djao O.D."/>
            <person name="Daligault H."/>
            <person name="Lapidus A."/>
            <person name="Lucas S."/>
            <person name="Hammon N."/>
            <person name="Nolan M."/>
            <person name="Tice H."/>
            <person name="Cheng J.F."/>
            <person name="Han C."/>
            <person name="Tapia R."/>
            <person name="Goodwin L."/>
            <person name="Pitluck S."/>
            <person name="Liolios K."/>
            <person name="Ivanova N."/>
            <person name="Mavromatis K."/>
            <person name="Mikhailova N."/>
            <person name="Pati A."/>
            <person name="Chen A."/>
            <person name="Palaniappan K."/>
            <person name="Land M."/>
            <person name="Hauser L."/>
            <person name="Chang Y.J."/>
            <person name="Jeffries C.D."/>
            <person name="Rohde M."/>
            <person name="Spring S."/>
            <person name="Sikorski J."/>
            <person name="Goker M."/>
            <person name="Woyke T."/>
            <person name="Bristow J."/>
            <person name="Eisen J.A."/>
            <person name="Markowitz V."/>
            <person name="Hugenholtz P."/>
            <person name="Kyrpides N.C."/>
            <person name="Klenk H.P."/>
        </authorList>
    </citation>
    <scope>NUCLEOTIDE SEQUENCE [LARGE SCALE GENOMIC DNA]</scope>
    <source>
        <strain evidence="3">DSM 11571 / OCM 486 / SEBR 4847</strain>
    </source>
</reference>
<evidence type="ECO:0000313" key="2">
    <source>
        <dbReference type="EMBL" id="ADN36044.1"/>
    </source>
</evidence>
<sequence precursor="true">MNSVVLDVSVAAASLIVLILAVFALPMVLPAGYATLLALILFMACMSAGGYLISNTYKAQ</sequence>
<dbReference type="AlphaFoldDB" id="E1RE81"/>
<keyword evidence="3" id="KW-1185">Reference proteome</keyword>
<feature type="transmembrane region" description="Helical" evidence="1">
    <location>
        <begin position="31"/>
        <end position="53"/>
    </location>
</feature>
<keyword evidence="1" id="KW-0472">Membrane</keyword>